<reference evidence="1 2" key="2">
    <citation type="journal article" date="2011" name="J. Antibiot.">
        <title>Furaquinocins I and J: novel polyketide isoprenoid hybrid compounds from Streptomyces reveromyceticus SN-593.</title>
        <authorList>
            <person name="Panthee S."/>
            <person name="Takahashi S."/>
            <person name="Takagi H."/>
            <person name="Nogawa T."/>
            <person name="Oowada E."/>
            <person name="Uramoto M."/>
            <person name="Osada H."/>
        </authorList>
    </citation>
    <scope>NUCLEOTIDE SEQUENCE [LARGE SCALE GENOMIC DNA]</scope>
    <source>
        <strain evidence="1 2">SN-593</strain>
    </source>
</reference>
<dbReference type="Proteomes" id="UP000595703">
    <property type="component" value="Chromosome"/>
</dbReference>
<reference evidence="1 2" key="4">
    <citation type="journal article" date="2020" name="Sci. Rep.">
        <title>beta-carboline chemical signals induce reveromycin production through a LuxR family regulator in Streptomyces sp. SN-593.</title>
        <authorList>
            <person name="Panthee S."/>
            <person name="Kito N."/>
            <person name="Hayashi T."/>
            <person name="Shimizu T."/>
            <person name="Ishikawa J."/>
            <person name="Hamamoto H."/>
            <person name="Osada H."/>
            <person name="Takahashi S."/>
        </authorList>
    </citation>
    <scope>NUCLEOTIDE SEQUENCE [LARGE SCALE GENOMIC DNA]</scope>
    <source>
        <strain evidence="1 2">SN-593</strain>
    </source>
</reference>
<dbReference type="RefSeq" id="WP_202236327.1">
    <property type="nucleotide sequence ID" value="NZ_AP018365.1"/>
</dbReference>
<sequence length="124" mass="13548">MTRSRAATRRLAVGDATFLWSVRHRHEGEAGRWTDCREVLRLRRLGTHGHLLIVFRGGPGRMIADGYAPSGAVGTGGGAWLNLHEPGTVRAFLDEATARGWDPSAPAARQFDGWELFTAAAARR</sequence>
<protein>
    <submittedName>
        <fullName evidence="1">Uncharacterized protein</fullName>
    </submittedName>
</protein>
<dbReference type="AlphaFoldDB" id="A0A7U3UWT0"/>
<dbReference type="EMBL" id="AP018365">
    <property type="protein sequence ID" value="BBB00293.1"/>
    <property type="molecule type" value="Genomic_DNA"/>
</dbReference>
<name>A0A7U3UWT0_9ACTN</name>
<proteinExistence type="predicted"/>
<evidence type="ECO:0000313" key="1">
    <source>
        <dbReference type="EMBL" id="BBB00293.1"/>
    </source>
</evidence>
<organism evidence="1 2">
    <name type="scientific">Actinacidiphila reveromycinica</name>
    <dbReference type="NCBI Taxonomy" id="659352"/>
    <lineage>
        <taxon>Bacteria</taxon>
        <taxon>Bacillati</taxon>
        <taxon>Actinomycetota</taxon>
        <taxon>Actinomycetes</taxon>
        <taxon>Kitasatosporales</taxon>
        <taxon>Streptomycetaceae</taxon>
        <taxon>Actinacidiphila</taxon>
    </lineage>
</organism>
<keyword evidence="2" id="KW-1185">Reference proteome</keyword>
<evidence type="ECO:0000313" key="2">
    <source>
        <dbReference type="Proteomes" id="UP000595703"/>
    </source>
</evidence>
<reference evidence="1 2" key="1">
    <citation type="journal article" date="2010" name="J. Bacteriol.">
        <title>Biochemical characterization of a novel indole prenyltransferase from Streptomyces sp. SN-593.</title>
        <authorList>
            <person name="Takahashi S."/>
            <person name="Takagi H."/>
            <person name="Toyoda A."/>
            <person name="Uramoto M."/>
            <person name="Nogawa T."/>
            <person name="Ueki M."/>
            <person name="Sakaki Y."/>
            <person name="Osada H."/>
        </authorList>
    </citation>
    <scope>NUCLEOTIDE SEQUENCE [LARGE SCALE GENOMIC DNA]</scope>
    <source>
        <strain evidence="1 2">SN-593</strain>
    </source>
</reference>
<reference evidence="1 2" key="3">
    <citation type="journal article" date="2011" name="Nat. Chem. Biol.">
        <title>Reveromycin A biosynthesis uses RevG and RevJ for stereospecific spiroacetal formation.</title>
        <authorList>
            <person name="Takahashi S."/>
            <person name="Toyoda A."/>
            <person name="Sekiyama Y."/>
            <person name="Takagi H."/>
            <person name="Nogawa T."/>
            <person name="Uramoto M."/>
            <person name="Suzuki R."/>
            <person name="Koshino H."/>
            <person name="Kumano T."/>
            <person name="Panthee S."/>
            <person name="Dairi T."/>
            <person name="Ishikawa J."/>
            <person name="Ikeda H."/>
            <person name="Sakaki Y."/>
            <person name="Osada H."/>
        </authorList>
    </citation>
    <scope>NUCLEOTIDE SEQUENCE [LARGE SCALE GENOMIC DNA]</scope>
    <source>
        <strain evidence="1 2">SN-593</strain>
    </source>
</reference>
<dbReference type="KEGG" id="arev:RVR_7295"/>
<gene>
    <name evidence="1" type="ORF">RVR_7295</name>
</gene>
<accession>A0A7U3UWT0</accession>